<evidence type="ECO:0000256" key="4">
    <source>
        <dbReference type="ARBA" id="ARBA00023002"/>
    </source>
</evidence>
<keyword evidence="8" id="KW-1185">Reference proteome</keyword>
<dbReference type="Gene3D" id="3.40.109.10">
    <property type="entry name" value="NADH Oxidase"/>
    <property type="match status" value="1"/>
</dbReference>
<evidence type="ECO:0000256" key="1">
    <source>
        <dbReference type="ARBA" id="ARBA00008366"/>
    </source>
</evidence>
<evidence type="ECO:0000313" key="7">
    <source>
        <dbReference type="EMBL" id="ACC79374.1"/>
    </source>
</evidence>
<dbReference type="PIRSF" id="PIRSF005426">
    <property type="entry name" value="Frp"/>
    <property type="match status" value="1"/>
</dbReference>
<dbReference type="InterPro" id="IPR000415">
    <property type="entry name" value="Nitroreductase-like"/>
</dbReference>
<dbReference type="EMBL" id="CP001037">
    <property type="protein sequence ID" value="ACC79374.1"/>
    <property type="molecule type" value="Genomic_DNA"/>
</dbReference>
<dbReference type="EnsemblBacteria" id="ACC79374">
    <property type="protein sequence ID" value="ACC79374"/>
    <property type="gene ID" value="Npun_R0620"/>
</dbReference>
<dbReference type="InterPro" id="IPR029479">
    <property type="entry name" value="Nitroreductase"/>
</dbReference>
<dbReference type="HOGENOM" id="CLU_070764_0_0_3"/>
<dbReference type="PhylomeDB" id="B2J8C5"/>
<keyword evidence="2 5" id="KW-0285">Flavoprotein</keyword>
<accession>B2J8C5</accession>
<dbReference type="PANTHER" id="PTHR43425:SF2">
    <property type="entry name" value="OXYGEN-INSENSITIVE NADPH NITROREDUCTASE"/>
    <property type="match status" value="1"/>
</dbReference>
<dbReference type="STRING" id="63737.Npun_R0620"/>
<gene>
    <name evidence="7" type="ordered locus">Npun_R0620</name>
</gene>
<evidence type="ECO:0000256" key="3">
    <source>
        <dbReference type="ARBA" id="ARBA00022643"/>
    </source>
</evidence>
<comment type="similarity">
    <text evidence="1 5">Belongs to the flavin oxidoreductase frp family.</text>
</comment>
<keyword evidence="5" id="KW-0521">NADP</keyword>
<protein>
    <submittedName>
        <fullName evidence="7">Nitroreductase</fullName>
        <ecNumber evidence="7">1.6.99.3</ecNumber>
    </submittedName>
</protein>
<feature type="domain" description="Nitroreductase" evidence="6">
    <location>
        <begin position="55"/>
        <end position="209"/>
    </location>
</feature>
<proteinExistence type="inferred from homology"/>
<dbReference type="InterPro" id="IPR016446">
    <property type="entry name" value="Flavin_OxRdtase_Frp"/>
</dbReference>
<sequence>MCGCMPLQMELVLVIKYRKIWELIMTNPIELLRSRYGEIPFNPEEWNDSLTALLSHRSIRSYLSDPLPEGTLELLIAAAQSASTSSNLQTWSVVAVEDPECKEELSKLAGNQAHIKQVPLFLVWLADLARLSYVADSRGISHDALEYLEMFVMATIDATLAAQNAAVAAESLGLGTVYIGGIRNHPQEVAEILNLPSSVYAVFGLCVGYPNPEVEAAIKPRLPQSAVLHRETYKLSEQEEAIAHYNDIIKEFYTEQKMNVPGDWSEHSAQRIATVESLRGRDRLREVLNHLGFKLL</sequence>
<dbReference type="PANTHER" id="PTHR43425">
    <property type="entry name" value="OXYGEN-INSENSITIVE NADPH NITROREDUCTASE"/>
    <property type="match status" value="1"/>
</dbReference>
<dbReference type="eggNOG" id="COG0778">
    <property type="taxonomic scope" value="Bacteria"/>
</dbReference>
<organism evidence="7 8">
    <name type="scientific">Nostoc punctiforme (strain ATCC 29133 / PCC 73102)</name>
    <dbReference type="NCBI Taxonomy" id="63737"/>
    <lineage>
        <taxon>Bacteria</taxon>
        <taxon>Bacillati</taxon>
        <taxon>Cyanobacteriota</taxon>
        <taxon>Cyanophyceae</taxon>
        <taxon>Nostocales</taxon>
        <taxon>Nostocaceae</taxon>
        <taxon>Nostoc</taxon>
    </lineage>
</organism>
<dbReference type="KEGG" id="npu:Npun_R0620"/>
<evidence type="ECO:0000259" key="6">
    <source>
        <dbReference type="Pfam" id="PF00881"/>
    </source>
</evidence>
<evidence type="ECO:0000313" key="8">
    <source>
        <dbReference type="Proteomes" id="UP000001191"/>
    </source>
</evidence>
<reference evidence="8" key="1">
    <citation type="submission" date="2008-04" db="EMBL/GenBank/DDBJ databases">
        <title>Complete sequence of chromosome of Nostoc punctiforme ATCC 29133.</title>
        <authorList>
            <consortium name="US DOE Joint Genome Institute"/>
            <person name="Copeland A."/>
            <person name="Lucas S."/>
            <person name="Lapidus A."/>
            <person name="Glavina del Rio T."/>
            <person name="Dalin E."/>
            <person name="Tice H."/>
            <person name="Pitluck S."/>
            <person name="Chain P."/>
            <person name="Malfatti S."/>
            <person name="Shin M."/>
            <person name="Vergez L."/>
            <person name="Schmutz J."/>
            <person name="Larimer F."/>
            <person name="Land M."/>
            <person name="Hauser L."/>
            <person name="Kyrpides N."/>
            <person name="Kim E."/>
            <person name="Meeks J.C."/>
            <person name="Elhai J."/>
            <person name="Campbell E.L."/>
            <person name="Thiel T."/>
            <person name="Longmire J."/>
            <person name="Potts M."/>
            <person name="Atlas R."/>
        </authorList>
    </citation>
    <scope>NUCLEOTIDE SEQUENCE [LARGE SCALE GENOMIC DNA]</scope>
    <source>
        <strain evidence="8">ATCC 29133 / PCC 73102</strain>
    </source>
</reference>
<dbReference type="AlphaFoldDB" id="B2J8C5"/>
<keyword evidence="4 5" id="KW-0560">Oxidoreductase</keyword>
<dbReference type="EC" id="1.6.99.3" evidence="7"/>
<dbReference type="Pfam" id="PF00881">
    <property type="entry name" value="Nitroreductase"/>
    <property type="match status" value="1"/>
</dbReference>
<reference evidence="7 8" key="2">
    <citation type="journal article" date="2013" name="Plant Physiol.">
        <title>A Nostoc punctiforme Sugar Transporter Necessary to Establish a Cyanobacterium-Plant Symbiosis.</title>
        <authorList>
            <person name="Ekman M."/>
            <person name="Picossi S."/>
            <person name="Campbell E.L."/>
            <person name="Meeks J.C."/>
            <person name="Flores E."/>
        </authorList>
    </citation>
    <scope>NUCLEOTIDE SEQUENCE [LARGE SCALE GENOMIC DNA]</scope>
    <source>
        <strain evidence="8">ATCC 29133 / PCC 73102</strain>
    </source>
</reference>
<evidence type="ECO:0000256" key="5">
    <source>
        <dbReference type="PIRNR" id="PIRNR005426"/>
    </source>
</evidence>
<dbReference type="SUPFAM" id="SSF55469">
    <property type="entry name" value="FMN-dependent nitroreductase-like"/>
    <property type="match status" value="1"/>
</dbReference>
<name>B2J8C5_NOSP7</name>
<dbReference type="GO" id="GO:0016491">
    <property type="term" value="F:oxidoreductase activity"/>
    <property type="evidence" value="ECO:0007669"/>
    <property type="project" value="UniProtKB-UniRule"/>
</dbReference>
<evidence type="ECO:0000256" key="2">
    <source>
        <dbReference type="ARBA" id="ARBA00022630"/>
    </source>
</evidence>
<dbReference type="CDD" id="cd02146">
    <property type="entry name" value="NfsA-like"/>
    <property type="match status" value="1"/>
</dbReference>
<dbReference type="Proteomes" id="UP000001191">
    <property type="component" value="Chromosome"/>
</dbReference>
<keyword evidence="3 5" id="KW-0288">FMN</keyword>